<evidence type="ECO:0000256" key="1">
    <source>
        <dbReference type="ARBA" id="ARBA00022729"/>
    </source>
</evidence>
<evidence type="ECO:0000256" key="2">
    <source>
        <dbReference type="SAM" id="MobiDB-lite"/>
    </source>
</evidence>
<dbReference type="InterPro" id="IPR035971">
    <property type="entry name" value="CBD_sf"/>
</dbReference>
<dbReference type="Pfam" id="PF00734">
    <property type="entry name" value="CBM_1"/>
    <property type="match status" value="1"/>
</dbReference>
<keyword evidence="1 3" id="KW-0732">Signal</keyword>
<evidence type="ECO:0000313" key="6">
    <source>
        <dbReference type="Proteomes" id="UP000017559"/>
    </source>
</evidence>
<evidence type="ECO:0000313" key="5">
    <source>
        <dbReference type="EMBL" id="ESK97060.1"/>
    </source>
</evidence>
<organism evidence="5 6">
    <name type="scientific">Moniliophthora roreri (strain MCA 2997)</name>
    <name type="common">Cocoa frosty pod rot fungus</name>
    <name type="synonym">Crinipellis roreri</name>
    <dbReference type="NCBI Taxonomy" id="1381753"/>
    <lineage>
        <taxon>Eukaryota</taxon>
        <taxon>Fungi</taxon>
        <taxon>Dikarya</taxon>
        <taxon>Basidiomycota</taxon>
        <taxon>Agaricomycotina</taxon>
        <taxon>Agaricomycetes</taxon>
        <taxon>Agaricomycetidae</taxon>
        <taxon>Agaricales</taxon>
        <taxon>Marasmiineae</taxon>
        <taxon>Marasmiaceae</taxon>
        <taxon>Moniliophthora</taxon>
    </lineage>
</organism>
<dbReference type="Proteomes" id="UP000017559">
    <property type="component" value="Unassembled WGS sequence"/>
</dbReference>
<proteinExistence type="predicted"/>
<reference evidence="5 6" key="1">
    <citation type="journal article" date="2014" name="BMC Genomics">
        <title>Genome and secretome analysis of the hemibiotrophic fungal pathogen, Moniliophthora roreri, which causes frosty pod rot disease of cacao: mechanisms of the biotrophic and necrotrophic phases.</title>
        <authorList>
            <person name="Meinhardt L.W."/>
            <person name="Costa G.G.L."/>
            <person name="Thomazella D.P.T."/>
            <person name="Teixeira P.J.P.L."/>
            <person name="Carazzolle M.F."/>
            <person name="Schuster S.C."/>
            <person name="Carlson J.E."/>
            <person name="Guiltinan M.J."/>
            <person name="Mieczkowski P."/>
            <person name="Farmer A."/>
            <person name="Ramaraj T."/>
            <person name="Crozier J."/>
            <person name="Davis R.E."/>
            <person name="Shao J."/>
            <person name="Melnick R.L."/>
            <person name="Pereira G.A.G."/>
            <person name="Bailey B.A."/>
        </authorList>
    </citation>
    <scope>NUCLEOTIDE SEQUENCE [LARGE SCALE GENOMIC DNA]</scope>
    <source>
        <strain evidence="5 6">MCA 2997</strain>
    </source>
</reference>
<dbReference type="PROSITE" id="PS00562">
    <property type="entry name" value="CBM1_1"/>
    <property type="match status" value="1"/>
</dbReference>
<dbReference type="EMBL" id="AWSO01000035">
    <property type="protein sequence ID" value="ESK97060.1"/>
    <property type="molecule type" value="Genomic_DNA"/>
</dbReference>
<dbReference type="GO" id="GO:0005975">
    <property type="term" value="P:carbohydrate metabolic process"/>
    <property type="evidence" value="ECO:0007669"/>
    <property type="project" value="InterPro"/>
</dbReference>
<protein>
    <recommendedName>
        <fullName evidence="4">CBM1 domain-containing protein</fullName>
    </recommendedName>
</protein>
<dbReference type="PROSITE" id="PS51164">
    <property type="entry name" value="CBM1_2"/>
    <property type="match status" value="1"/>
</dbReference>
<evidence type="ECO:0000259" key="4">
    <source>
        <dbReference type="PROSITE" id="PS51164"/>
    </source>
</evidence>
<feature type="compositionally biased region" description="Low complexity" evidence="2">
    <location>
        <begin position="70"/>
        <end position="147"/>
    </location>
</feature>
<feature type="domain" description="CBM1" evidence="4">
    <location>
        <begin position="21"/>
        <end position="57"/>
    </location>
</feature>
<dbReference type="GO" id="GO:0005576">
    <property type="term" value="C:extracellular region"/>
    <property type="evidence" value="ECO:0007669"/>
    <property type="project" value="InterPro"/>
</dbReference>
<gene>
    <name evidence="5" type="ORF">Moror_6281</name>
</gene>
<dbReference type="KEGG" id="mrr:Moror_6281"/>
<dbReference type="SUPFAM" id="SSF57180">
    <property type="entry name" value="Cellulose-binding domain"/>
    <property type="match status" value="1"/>
</dbReference>
<feature type="region of interest" description="Disordered" evidence="2">
    <location>
        <begin position="58"/>
        <end position="168"/>
    </location>
</feature>
<feature type="signal peptide" evidence="3">
    <location>
        <begin position="1"/>
        <end position="21"/>
    </location>
</feature>
<dbReference type="STRING" id="1381753.V2XWY5"/>
<dbReference type="SMART" id="SM00236">
    <property type="entry name" value="fCBD"/>
    <property type="match status" value="1"/>
</dbReference>
<evidence type="ECO:0000256" key="3">
    <source>
        <dbReference type="SAM" id="SignalP"/>
    </source>
</evidence>
<sequence length="168" mass="16369">MPLIRPALIVTLGLLAFVAKADVEPWGQCGGEGWTGETTCAAGAPCTEMNPYYSQCIPENNGPGPSSATGAPTGAPSSEPSAPAGAPSSAPSSPSSEPSAPSTGAPGSEPTVGPSDPTSVPSDPTALPSGSVNVSGSGSVSASGSVSPPFPTSAEPSSEPTTFAIRWW</sequence>
<keyword evidence="6" id="KW-1185">Reference proteome</keyword>
<name>V2XWY5_MONRO</name>
<comment type="caution">
    <text evidence="5">The sequence shown here is derived from an EMBL/GenBank/DDBJ whole genome shotgun (WGS) entry which is preliminary data.</text>
</comment>
<dbReference type="GO" id="GO:0030248">
    <property type="term" value="F:cellulose binding"/>
    <property type="evidence" value="ECO:0007669"/>
    <property type="project" value="InterPro"/>
</dbReference>
<dbReference type="AlphaFoldDB" id="V2XWY5"/>
<dbReference type="InterPro" id="IPR000254">
    <property type="entry name" value="CBD"/>
</dbReference>
<feature type="chain" id="PRO_5004711979" description="CBM1 domain-containing protein" evidence="3">
    <location>
        <begin position="22"/>
        <end position="168"/>
    </location>
</feature>
<accession>V2XWY5</accession>
<dbReference type="HOGENOM" id="CLU_1586908_0_0_1"/>